<organism evidence="2 3">
    <name type="scientific">Amycolatopsis bartoniae</name>
    <dbReference type="NCBI Taxonomy" id="941986"/>
    <lineage>
        <taxon>Bacteria</taxon>
        <taxon>Bacillati</taxon>
        <taxon>Actinomycetota</taxon>
        <taxon>Actinomycetes</taxon>
        <taxon>Pseudonocardiales</taxon>
        <taxon>Pseudonocardiaceae</taxon>
        <taxon>Amycolatopsis</taxon>
    </lineage>
</organism>
<gene>
    <name evidence="2" type="ORF">GCM10017566_36300</name>
</gene>
<proteinExistence type="predicted"/>
<reference evidence="2" key="2">
    <citation type="submission" date="2020-09" db="EMBL/GenBank/DDBJ databases">
        <authorList>
            <person name="Sun Q."/>
            <person name="Zhou Y."/>
        </authorList>
    </citation>
    <scope>NUCLEOTIDE SEQUENCE</scope>
    <source>
        <strain evidence="2">CGMCC 4.7679</strain>
    </source>
</reference>
<accession>A0A8H9IZ03</accession>
<dbReference type="EMBL" id="BNAV01000004">
    <property type="protein sequence ID" value="GHF59478.1"/>
    <property type="molecule type" value="Genomic_DNA"/>
</dbReference>
<name>A0A8H9IZ03_9PSEU</name>
<dbReference type="Proteomes" id="UP000658656">
    <property type="component" value="Unassembled WGS sequence"/>
</dbReference>
<comment type="caution">
    <text evidence="2">The sequence shown here is derived from an EMBL/GenBank/DDBJ whole genome shotgun (WGS) entry which is preliminary data.</text>
</comment>
<protein>
    <submittedName>
        <fullName evidence="2">Uncharacterized protein</fullName>
    </submittedName>
</protein>
<reference evidence="2" key="1">
    <citation type="journal article" date="2014" name="Int. J. Syst. Evol. Microbiol.">
        <title>Complete genome sequence of Corynebacterium casei LMG S-19264T (=DSM 44701T), isolated from a smear-ripened cheese.</title>
        <authorList>
            <consortium name="US DOE Joint Genome Institute (JGI-PGF)"/>
            <person name="Walter F."/>
            <person name="Albersmeier A."/>
            <person name="Kalinowski J."/>
            <person name="Ruckert C."/>
        </authorList>
    </citation>
    <scope>NUCLEOTIDE SEQUENCE</scope>
    <source>
        <strain evidence="2">CGMCC 4.7679</strain>
    </source>
</reference>
<feature type="compositionally biased region" description="Low complexity" evidence="1">
    <location>
        <begin position="41"/>
        <end position="52"/>
    </location>
</feature>
<evidence type="ECO:0000313" key="3">
    <source>
        <dbReference type="Proteomes" id="UP000658656"/>
    </source>
</evidence>
<keyword evidence="3" id="KW-1185">Reference proteome</keyword>
<dbReference type="AlphaFoldDB" id="A0A8H9IZ03"/>
<evidence type="ECO:0000313" key="2">
    <source>
        <dbReference type="EMBL" id="GHF59478.1"/>
    </source>
</evidence>
<sequence length="102" mass="10651">MPTLLRTPSFRPQRLNTCCESGKPRSPDLRRPKRKRPGGPSPWSVTSTTSSSALRCTPTCTSSAEGAAVRPSGAVGAGWMLDAGLGGGPNWALRLVVCRASG</sequence>
<feature type="region of interest" description="Disordered" evidence="1">
    <location>
        <begin position="1"/>
        <end position="68"/>
    </location>
</feature>
<evidence type="ECO:0000256" key="1">
    <source>
        <dbReference type="SAM" id="MobiDB-lite"/>
    </source>
</evidence>